<dbReference type="EMBL" id="CP016622">
    <property type="protein sequence ID" value="ANZ30482.1"/>
    <property type="molecule type" value="Genomic_DNA"/>
</dbReference>
<dbReference type="KEGG" id="ptl:AOT13_10445"/>
<dbReference type="AlphaFoldDB" id="A0AAN0YNP1"/>
<gene>
    <name evidence="1" type="ORF">BCV53_10460</name>
</gene>
<organism evidence="1 2">
    <name type="scientific">Parageobacillus thermoglucosidasius</name>
    <name type="common">Geobacillus thermoglucosidasius</name>
    <dbReference type="NCBI Taxonomy" id="1426"/>
    <lineage>
        <taxon>Bacteria</taxon>
        <taxon>Bacillati</taxon>
        <taxon>Bacillota</taxon>
        <taxon>Bacilli</taxon>
        <taxon>Bacillales</taxon>
        <taxon>Anoxybacillaceae</taxon>
        <taxon>Parageobacillus</taxon>
    </lineage>
</organism>
<keyword evidence="2" id="KW-1185">Reference proteome</keyword>
<dbReference type="Proteomes" id="UP000093052">
    <property type="component" value="Chromosome"/>
</dbReference>
<protein>
    <submittedName>
        <fullName evidence="1">Uncharacterized protein</fullName>
    </submittedName>
</protein>
<evidence type="ECO:0000313" key="1">
    <source>
        <dbReference type="EMBL" id="ANZ30482.1"/>
    </source>
</evidence>
<proteinExistence type="predicted"/>
<reference evidence="2" key="1">
    <citation type="journal article" date="2016" name="Genome Announc.">
        <title>Complete Genome Sequence of Geobacillus thermoglucosidasius NCIMB 11955, the Progenitor of a Bioethanol Production Strain.</title>
        <authorList>
            <person name="Sheng L."/>
            <person name="Zhang Y."/>
            <person name="Minton N.P."/>
        </authorList>
    </citation>
    <scope>NUCLEOTIDE SEQUENCE [LARGE SCALE GENOMIC DNA]</scope>
    <source>
        <strain evidence="2">NCIMB 11955</strain>
    </source>
</reference>
<name>A0AAN0YNP1_PARTM</name>
<accession>A0AAN0YNP1</accession>
<sequence length="68" mass="8240">MSQFFIGLSLKPLRIQWIRYKEHPNINLKFEANSITIAYFYSNDIKIFRDMLIHFMYFSLVLEGSELF</sequence>
<evidence type="ECO:0000313" key="2">
    <source>
        <dbReference type="Proteomes" id="UP000093052"/>
    </source>
</evidence>